<gene>
    <name evidence="1" type="ORF">CPZ25_018375</name>
</gene>
<accession>A0A4P9CC14</accession>
<dbReference type="Proteomes" id="UP000218387">
    <property type="component" value="Chromosome"/>
</dbReference>
<reference evidence="1 2" key="1">
    <citation type="submission" date="2018-05" db="EMBL/GenBank/DDBJ databases">
        <title>Genome comparison of Eubacterium sp.</title>
        <authorList>
            <person name="Feng Y."/>
            <person name="Sanchez-Andrea I."/>
            <person name="Stams A.J.M."/>
            <person name="De Vos W.M."/>
        </authorList>
    </citation>
    <scope>NUCLEOTIDE SEQUENCE [LARGE SCALE GENOMIC DNA]</scope>
    <source>
        <strain evidence="1 2">YI</strain>
    </source>
</reference>
<dbReference type="EMBL" id="CP029487">
    <property type="protein sequence ID" value="QCT73194.1"/>
    <property type="molecule type" value="Genomic_DNA"/>
</dbReference>
<dbReference type="SUPFAM" id="SSF56507">
    <property type="entry name" value="Methionine synthase activation domain-like"/>
    <property type="match status" value="1"/>
</dbReference>
<proteinExistence type="predicted"/>
<dbReference type="GO" id="GO:0032259">
    <property type="term" value="P:methylation"/>
    <property type="evidence" value="ECO:0007669"/>
    <property type="project" value="UniProtKB-KW"/>
</dbReference>
<protein>
    <submittedName>
        <fullName evidence="1">5-methyltetrahydrofolate--homocysteine methyltransferase</fullName>
    </submittedName>
</protein>
<keyword evidence="2" id="KW-1185">Reference proteome</keyword>
<evidence type="ECO:0000313" key="2">
    <source>
        <dbReference type="Proteomes" id="UP000218387"/>
    </source>
</evidence>
<dbReference type="GO" id="GO:0008705">
    <property type="term" value="F:methionine synthase activity"/>
    <property type="evidence" value="ECO:0007669"/>
    <property type="project" value="InterPro"/>
</dbReference>
<evidence type="ECO:0000313" key="1">
    <source>
        <dbReference type="EMBL" id="QCT73194.1"/>
    </source>
</evidence>
<keyword evidence="1" id="KW-0489">Methyltransferase</keyword>
<name>A0A4P9CC14_EUBML</name>
<dbReference type="KEGG" id="emt:CPZ25_018375"/>
<dbReference type="InterPro" id="IPR037010">
    <property type="entry name" value="VitB12-dep_Met_synth_activ_sf"/>
</dbReference>
<sequence length="212" mass="24494">MEKVYHIPIRMERDIVFKRMHIDETQSNYDEFLTAYNELAEEIPKLVDARGIYVLKKADGREPMHKGLCEVSHFVYAMVTLGAEISDRCTAYFAEKDYLKGLMIDSIADQLLFNLSDDFYPVIREDVFEKQGYALTVRYQPDDYIIPIQNQKVILEEAGGSERLNVSVTEGFMYNPLKTMGYVYGADKNIQIAEKDHDCSLCSNYSCEFRSV</sequence>
<dbReference type="RefSeq" id="WP_058695498.1">
    <property type="nucleotide sequence ID" value="NZ_CABJDW020000002.1"/>
</dbReference>
<dbReference type="AlphaFoldDB" id="A0A4P9CC14"/>
<organism evidence="1 2">
    <name type="scientific">Eubacterium maltosivorans</name>
    <dbReference type="NCBI Taxonomy" id="2041044"/>
    <lineage>
        <taxon>Bacteria</taxon>
        <taxon>Bacillati</taxon>
        <taxon>Bacillota</taxon>
        <taxon>Clostridia</taxon>
        <taxon>Eubacteriales</taxon>
        <taxon>Eubacteriaceae</taxon>
        <taxon>Eubacterium</taxon>
    </lineage>
</organism>
<dbReference type="Gene3D" id="3.40.109.40">
    <property type="match status" value="1"/>
</dbReference>
<keyword evidence="1" id="KW-0808">Transferase</keyword>